<name>A0A3E4W907_9BACT</name>
<dbReference type="EMBL" id="QRHQ01000008">
    <property type="protein sequence ID" value="RHF91727.1"/>
    <property type="molecule type" value="Genomic_DNA"/>
</dbReference>
<evidence type="ECO:0000313" key="1">
    <source>
        <dbReference type="EMBL" id="RGK56303.1"/>
    </source>
</evidence>
<dbReference type="Proteomes" id="UP000285750">
    <property type="component" value="Unassembled WGS sequence"/>
</dbReference>
<dbReference type="EMBL" id="QSTF01000025">
    <property type="protein sequence ID" value="RGM38701.1"/>
    <property type="molecule type" value="Genomic_DNA"/>
</dbReference>
<comment type="caution">
    <text evidence="2">The sequence shown here is derived from an EMBL/GenBank/DDBJ whole genome shotgun (WGS) entry which is preliminary data.</text>
</comment>
<dbReference type="EMBL" id="QRUY01000083">
    <property type="protein sequence ID" value="RGS01333.1"/>
    <property type="molecule type" value="Genomic_DNA"/>
</dbReference>
<reference evidence="5 6" key="1">
    <citation type="submission" date="2018-08" db="EMBL/GenBank/DDBJ databases">
        <title>A genome reference for cultivated species of the human gut microbiota.</title>
        <authorList>
            <person name="Zou Y."/>
            <person name="Xue W."/>
            <person name="Luo G."/>
        </authorList>
    </citation>
    <scope>NUCLEOTIDE SEQUENCE [LARGE SCALE GENOMIC DNA]</scope>
    <source>
        <strain evidence="3 8">AF24-16AC</strain>
        <strain evidence="4 7">AM23-23</strain>
        <strain evidence="2 5">OM08-14</strain>
        <strain evidence="1 6">TF10-3AC</strain>
    </source>
</reference>
<sequence length="191" mass="21966">MDTEYLNRFEERLQQELLRLCTDYHVLDGTLLATEDLDNRWHDLAPEYVADAVEQIRDYPVVSVAWAAYLGLGVAFCWDEDWEASAQATYQSYYGEQGFDDMDEHIVRDLLGLSLDGEEARQLEDIIRRCGQTTVGLIRHEQIEPQSPLAFHVFARACRTMFRIGVAIELKRLGYKFEKVEIGRVPGGMLS</sequence>
<protein>
    <submittedName>
        <fullName evidence="2">Uncharacterized protein</fullName>
    </submittedName>
</protein>
<dbReference type="Proteomes" id="UP000283485">
    <property type="component" value="Unassembled WGS sequence"/>
</dbReference>
<dbReference type="AlphaFoldDB" id="A0A3E4W907"/>
<dbReference type="Proteomes" id="UP000260862">
    <property type="component" value="Unassembled WGS sequence"/>
</dbReference>
<accession>A0A3E4W907</accession>
<evidence type="ECO:0000313" key="5">
    <source>
        <dbReference type="Proteomes" id="UP000260780"/>
    </source>
</evidence>
<organism evidence="2 5">
    <name type="scientific">Phocaeicola plebeius</name>
    <dbReference type="NCBI Taxonomy" id="310297"/>
    <lineage>
        <taxon>Bacteria</taxon>
        <taxon>Pseudomonadati</taxon>
        <taxon>Bacteroidota</taxon>
        <taxon>Bacteroidia</taxon>
        <taxon>Bacteroidales</taxon>
        <taxon>Bacteroidaceae</taxon>
        <taxon>Phocaeicola</taxon>
    </lineage>
</organism>
<proteinExistence type="predicted"/>
<evidence type="ECO:0000313" key="7">
    <source>
        <dbReference type="Proteomes" id="UP000283485"/>
    </source>
</evidence>
<keyword evidence="6" id="KW-1185">Reference proteome</keyword>
<evidence type="ECO:0000313" key="8">
    <source>
        <dbReference type="Proteomes" id="UP000285750"/>
    </source>
</evidence>
<dbReference type="RefSeq" id="WP_117672187.1">
    <property type="nucleotide sequence ID" value="NZ_CABOGR010000011.1"/>
</dbReference>
<evidence type="ECO:0000313" key="6">
    <source>
        <dbReference type="Proteomes" id="UP000260862"/>
    </source>
</evidence>
<evidence type="ECO:0000313" key="3">
    <source>
        <dbReference type="EMBL" id="RGS01333.1"/>
    </source>
</evidence>
<dbReference type="EMBL" id="QSQT01000011">
    <property type="protein sequence ID" value="RGK56303.1"/>
    <property type="molecule type" value="Genomic_DNA"/>
</dbReference>
<gene>
    <name evidence="4" type="ORF">DW653_06040</name>
    <name evidence="3" type="ORF">DWY14_17265</name>
    <name evidence="2" type="ORF">DXC17_10180</name>
    <name evidence="1" type="ORF">DXD04_07270</name>
</gene>
<evidence type="ECO:0000313" key="4">
    <source>
        <dbReference type="EMBL" id="RHF91727.1"/>
    </source>
</evidence>
<dbReference type="Proteomes" id="UP000260780">
    <property type="component" value="Unassembled WGS sequence"/>
</dbReference>
<evidence type="ECO:0000313" key="2">
    <source>
        <dbReference type="EMBL" id="RGM38701.1"/>
    </source>
</evidence>